<dbReference type="OrthoDB" id="9772350at2"/>
<sequence length="357" mass="40175">MEQIKFGIVGGGWRTEFYLRIARSLPEKFQVTGIVVRDPLQGQRIERDWGIPTYRDIDELFNNTTPSFVVLAVSRGVTPEFIRKLVKRDIPVLTETPPAADLDALIELNDEVGRNARVQVAEQYLYQPLHAARLSIIHSGLLGDISQTQVSVAHGYHGMSLIRRILGIQFEDVEIRAFSYTTPIIEGPNRKGAPEKEKTIDSKQVIALLQFGDKTAVYDFTGDQYFSWIRSPRLLVRGDKGEIHNGAIKYLQDFATPVQYDLKRVNAGEDGNLEGYYLKGIMAGERWAYRNPFIPASLTDDEIAIATCLDNMNSYVNGGPSFYSLAEASQDHYLAMMIEHATETGTIVKTNQQIWAQ</sequence>
<gene>
    <name evidence="2" type="ORF">KCTCHS21_52520</name>
</gene>
<evidence type="ECO:0000259" key="1">
    <source>
        <dbReference type="Pfam" id="PF01408"/>
    </source>
</evidence>
<evidence type="ECO:0000313" key="2">
    <source>
        <dbReference type="EMBL" id="BBI35853.1"/>
    </source>
</evidence>
<name>A0A3T1DCM9_9BACL</name>
<dbReference type="InterPro" id="IPR036291">
    <property type="entry name" value="NAD(P)-bd_dom_sf"/>
</dbReference>
<dbReference type="AlphaFoldDB" id="A0A3T1DCM9"/>
<dbReference type="GO" id="GO:0000166">
    <property type="term" value="F:nucleotide binding"/>
    <property type="evidence" value="ECO:0007669"/>
    <property type="project" value="InterPro"/>
</dbReference>
<dbReference type="Gene3D" id="3.40.50.720">
    <property type="entry name" value="NAD(P)-binding Rossmann-like Domain"/>
    <property type="match status" value="1"/>
</dbReference>
<accession>A0A3T1DCM9</accession>
<dbReference type="EMBL" id="AP019400">
    <property type="protein sequence ID" value="BBI35853.1"/>
    <property type="molecule type" value="Genomic_DNA"/>
</dbReference>
<dbReference type="PANTHER" id="PTHR43377:SF2">
    <property type="entry name" value="BINDING ROSSMANN FOLD OXIDOREDUCTASE, PUTATIVE (AFU_ORTHOLOGUE AFUA_4G00560)-RELATED"/>
    <property type="match status" value="1"/>
</dbReference>
<keyword evidence="3" id="KW-1185">Reference proteome</keyword>
<dbReference type="PANTHER" id="PTHR43377">
    <property type="entry name" value="BILIVERDIN REDUCTASE A"/>
    <property type="match status" value="1"/>
</dbReference>
<dbReference type="InterPro" id="IPR051450">
    <property type="entry name" value="Gfo/Idh/MocA_Oxidoreductases"/>
</dbReference>
<organism evidence="2 3">
    <name type="scientific">Cohnella abietis</name>
    <dbReference type="NCBI Taxonomy" id="2507935"/>
    <lineage>
        <taxon>Bacteria</taxon>
        <taxon>Bacillati</taxon>
        <taxon>Bacillota</taxon>
        <taxon>Bacilli</taxon>
        <taxon>Bacillales</taxon>
        <taxon>Paenibacillaceae</taxon>
        <taxon>Cohnella</taxon>
    </lineage>
</organism>
<dbReference type="SUPFAM" id="SSF51735">
    <property type="entry name" value="NAD(P)-binding Rossmann-fold domains"/>
    <property type="match status" value="1"/>
</dbReference>
<reference evidence="2 3" key="1">
    <citation type="submission" date="2019-01" db="EMBL/GenBank/DDBJ databases">
        <title>Complete genome sequence of Cohnella hallensis HS21 isolated from Korean fir (Abies koreana) rhizospheric soil.</title>
        <authorList>
            <person name="Jiang L."/>
            <person name="Kang S.W."/>
            <person name="Kim S."/>
            <person name="Jung J."/>
            <person name="Kim C.Y."/>
            <person name="Kim D.H."/>
            <person name="Kim S.W."/>
            <person name="Lee J."/>
        </authorList>
    </citation>
    <scope>NUCLEOTIDE SEQUENCE [LARGE SCALE GENOMIC DNA]</scope>
    <source>
        <strain evidence="2 3">HS21</strain>
    </source>
</reference>
<feature type="domain" description="Gfo/Idh/MocA-like oxidoreductase N-terminal" evidence="1">
    <location>
        <begin position="4"/>
        <end position="114"/>
    </location>
</feature>
<protein>
    <recommendedName>
        <fullName evidence="1">Gfo/Idh/MocA-like oxidoreductase N-terminal domain-containing protein</fullName>
    </recommendedName>
</protein>
<dbReference type="InterPro" id="IPR000683">
    <property type="entry name" value="Gfo/Idh/MocA-like_OxRdtase_N"/>
</dbReference>
<dbReference type="RefSeq" id="WP_130614878.1">
    <property type="nucleotide sequence ID" value="NZ_AP019400.1"/>
</dbReference>
<evidence type="ECO:0000313" key="3">
    <source>
        <dbReference type="Proteomes" id="UP000289856"/>
    </source>
</evidence>
<proteinExistence type="predicted"/>
<dbReference type="KEGG" id="cohn:KCTCHS21_52520"/>
<dbReference type="Proteomes" id="UP000289856">
    <property type="component" value="Chromosome"/>
</dbReference>
<dbReference type="Pfam" id="PF01408">
    <property type="entry name" value="GFO_IDH_MocA"/>
    <property type="match status" value="1"/>
</dbReference>